<dbReference type="CDD" id="cd16917">
    <property type="entry name" value="HATPase_UhpB-NarQ-NarX-like"/>
    <property type="match status" value="1"/>
</dbReference>
<keyword evidence="13" id="KW-0067">ATP-binding</keyword>
<dbReference type="PANTHER" id="PTHR24421">
    <property type="entry name" value="NITRATE/NITRITE SENSOR PROTEIN NARX-RELATED"/>
    <property type="match status" value="1"/>
</dbReference>
<reference evidence="22" key="1">
    <citation type="journal article" date="2019" name="Int. J. Syst. Evol. Microbiol.">
        <title>The Global Catalogue of Microorganisms (GCM) 10K type strain sequencing project: providing services to taxonomists for standard genome sequencing and annotation.</title>
        <authorList>
            <consortium name="The Broad Institute Genomics Platform"/>
            <consortium name="The Broad Institute Genome Sequencing Center for Infectious Disease"/>
            <person name="Wu L."/>
            <person name="Ma J."/>
        </authorList>
    </citation>
    <scope>NUCLEOTIDE SEQUENCE [LARGE SCALE GENOMIC DNA]</scope>
    <source>
        <strain evidence="22">KCTC 42805</strain>
    </source>
</reference>
<evidence type="ECO:0000256" key="9">
    <source>
        <dbReference type="ARBA" id="ARBA00022679"/>
    </source>
</evidence>
<keyword evidence="7" id="KW-0963">Cytoplasm</keyword>
<keyword evidence="8" id="KW-0597">Phosphoprotein</keyword>
<evidence type="ECO:0000256" key="15">
    <source>
        <dbReference type="ARBA" id="ARBA00023012"/>
    </source>
</evidence>
<comment type="cofactor">
    <cofactor evidence="2">
        <name>[4Fe-4S] cluster</name>
        <dbReference type="ChEBI" id="CHEBI:49883"/>
    </cofactor>
</comment>
<dbReference type="Gene3D" id="3.30.565.10">
    <property type="entry name" value="Histidine kinase-like ATPase, C-terminal domain"/>
    <property type="match status" value="1"/>
</dbReference>
<dbReference type="Pfam" id="PF02518">
    <property type="entry name" value="HATPase_c"/>
    <property type="match status" value="1"/>
</dbReference>
<evidence type="ECO:0000256" key="16">
    <source>
        <dbReference type="ARBA" id="ARBA00023014"/>
    </source>
</evidence>
<evidence type="ECO:0000256" key="7">
    <source>
        <dbReference type="ARBA" id="ARBA00022490"/>
    </source>
</evidence>
<evidence type="ECO:0000256" key="4">
    <source>
        <dbReference type="ARBA" id="ARBA00012438"/>
    </source>
</evidence>
<dbReference type="SUPFAM" id="SSF48452">
    <property type="entry name" value="TPR-like"/>
    <property type="match status" value="1"/>
</dbReference>
<keyword evidence="6" id="KW-0004">4Fe-4S</keyword>
<keyword evidence="14" id="KW-0408">Iron</keyword>
<accession>A0ABW5LZH7</accession>
<dbReference type="Gene3D" id="1.25.40.10">
    <property type="entry name" value="Tetratricopeptide repeat domain"/>
    <property type="match status" value="1"/>
</dbReference>
<evidence type="ECO:0000313" key="21">
    <source>
        <dbReference type="EMBL" id="MFD2570203.1"/>
    </source>
</evidence>
<dbReference type="PRINTS" id="PR00344">
    <property type="entry name" value="BCTRLSENSOR"/>
</dbReference>
<evidence type="ECO:0000256" key="17">
    <source>
        <dbReference type="ARBA" id="ARBA00024827"/>
    </source>
</evidence>
<evidence type="ECO:0000256" key="8">
    <source>
        <dbReference type="ARBA" id="ARBA00022553"/>
    </source>
</evidence>
<dbReference type="InterPro" id="IPR005467">
    <property type="entry name" value="His_kinase_dom"/>
</dbReference>
<evidence type="ECO:0000256" key="13">
    <source>
        <dbReference type="ARBA" id="ARBA00022840"/>
    </source>
</evidence>
<comment type="caution">
    <text evidence="21">The sequence shown here is derived from an EMBL/GenBank/DDBJ whole genome shotgun (WGS) entry which is preliminary data.</text>
</comment>
<keyword evidence="10" id="KW-0479">Metal-binding</keyword>
<dbReference type="RefSeq" id="WP_381520578.1">
    <property type="nucleotide sequence ID" value="NZ_JBHULN010000003.1"/>
</dbReference>
<evidence type="ECO:0000256" key="5">
    <source>
        <dbReference type="ARBA" id="ARBA00017322"/>
    </source>
</evidence>
<dbReference type="EMBL" id="JBHULN010000003">
    <property type="protein sequence ID" value="MFD2570203.1"/>
    <property type="molecule type" value="Genomic_DNA"/>
</dbReference>
<comment type="function">
    <text evidence="17">Member of the two-component regulatory system NreB/NreC involved in the control of dissimilatory nitrate/nitrite reduction in response to oxygen. NreB functions as a direct oxygen sensor histidine kinase which is autophosphorylated, in the absence of oxygen, probably at the conserved histidine residue, and transfers its phosphate group probably to a conserved aspartate residue of NreC. NreB/NreC activates the expression of the nitrate (narGHJI) and nitrite (nir) reductase operons, as well as the putative nitrate transporter gene narT.</text>
</comment>
<feature type="domain" description="Histidine kinase" evidence="20">
    <location>
        <begin position="504"/>
        <end position="592"/>
    </location>
</feature>
<name>A0ABW5LZH7_9BACT</name>
<keyword evidence="9" id="KW-0808">Transferase</keyword>
<dbReference type="InterPro" id="IPR011990">
    <property type="entry name" value="TPR-like_helical_dom_sf"/>
</dbReference>
<evidence type="ECO:0000256" key="18">
    <source>
        <dbReference type="ARBA" id="ARBA00030800"/>
    </source>
</evidence>
<dbReference type="InterPro" id="IPR011712">
    <property type="entry name" value="Sig_transdc_His_kin_sub3_dim/P"/>
</dbReference>
<keyword evidence="19" id="KW-1133">Transmembrane helix</keyword>
<evidence type="ECO:0000256" key="2">
    <source>
        <dbReference type="ARBA" id="ARBA00001966"/>
    </source>
</evidence>
<keyword evidence="19" id="KW-0472">Membrane</keyword>
<evidence type="ECO:0000256" key="10">
    <source>
        <dbReference type="ARBA" id="ARBA00022723"/>
    </source>
</evidence>
<keyword evidence="12 21" id="KW-0418">Kinase</keyword>
<keyword evidence="19" id="KW-0812">Transmembrane</keyword>
<sequence length="623" mass="70800">MMLPELIDQRKPYGSLLLERGRCMWAGFVLVLSVWLLPTVAKADSPAIDSVKRQIRQLLADKNSRQVASAYQHLGGLYNQQYGYNKYTIDAYANELKYYNLAGDSLGYYNAHITIADYYSQDYLMQSYAENYLNKALQFFARTENQQKVIECRLSLANMLQTKEPLPKSLLTELRETERLCVQHNQSQSQSYALNLLASSYLRLKQPDSAQYFASKSLLIARRLNVNWLIALNFFYLGLVEQFKNHSANAVAYYQKGYRISESEKNIPMLRELSKHVADSYSHLGDYKNAYQSLLKTLTFTNQLYYSEQTKSIRLQELDRQIKTLAIGKQLVEEQSRHQRMLNSALVAFLIISILGVAALVFLRRQQKLIAHQQAVIAQQQIRQLELKSLQAMIEGQEGERSRIARDLHDGLGIQLSRIKLFVEAHQEQLPPSVKEPLNQFLDEACTETRLISNDLRPYALSMFGLLPALEDLVQKLNLVNETNLVLEHYGELPCLGDEASVMIYRVVQELLNNALKHAHAQKISVQIITNEETALISVDDDGQGADFDKIPAKGNGIANIHSRITYLGGQVMWQSEPGKGTSVMISLPMQRLVKDSPPVIAEVENVNPYPVKHVEPLADVVM</sequence>
<evidence type="ECO:0000259" key="20">
    <source>
        <dbReference type="PROSITE" id="PS50109"/>
    </source>
</evidence>
<evidence type="ECO:0000313" key="22">
    <source>
        <dbReference type="Proteomes" id="UP001597469"/>
    </source>
</evidence>
<dbReference type="EC" id="2.7.13.3" evidence="4"/>
<evidence type="ECO:0000256" key="11">
    <source>
        <dbReference type="ARBA" id="ARBA00022741"/>
    </source>
</evidence>
<dbReference type="InterPro" id="IPR036890">
    <property type="entry name" value="HATPase_C_sf"/>
</dbReference>
<feature type="transmembrane region" description="Helical" evidence="19">
    <location>
        <begin position="341"/>
        <end position="363"/>
    </location>
</feature>
<evidence type="ECO:0000256" key="3">
    <source>
        <dbReference type="ARBA" id="ARBA00004496"/>
    </source>
</evidence>
<gene>
    <name evidence="21" type="ORF">ACFSUS_06125</name>
</gene>
<comment type="catalytic activity">
    <reaction evidence="1">
        <text>ATP + protein L-histidine = ADP + protein N-phospho-L-histidine.</text>
        <dbReference type="EC" id="2.7.13.3"/>
    </reaction>
</comment>
<keyword evidence="16" id="KW-0411">Iron-sulfur</keyword>
<dbReference type="Pfam" id="PF07730">
    <property type="entry name" value="HisKA_3"/>
    <property type="match status" value="1"/>
</dbReference>
<dbReference type="Gene3D" id="1.20.5.1930">
    <property type="match status" value="1"/>
</dbReference>
<evidence type="ECO:0000256" key="19">
    <source>
        <dbReference type="SAM" id="Phobius"/>
    </source>
</evidence>
<dbReference type="GO" id="GO:0016301">
    <property type="term" value="F:kinase activity"/>
    <property type="evidence" value="ECO:0007669"/>
    <property type="project" value="UniProtKB-KW"/>
</dbReference>
<proteinExistence type="predicted"/>
<evidence type="ECO:0000256" key="1">
    <source>
        <dbReference type="ARBA" id="ARBA00000085"/>
    </source>
</evidence>
<evidence type="ECO:0000256" key="6">
    <source>
        <dbReference type="ARBA" id="ARBA00022485"/>
    </source>
</evidence>
<dbReference type="InterPro" id="IPR050482">
    <property type="entry name" value="Sensor_HK_TwoCompSys"/>
</dbReference>
<keyword evidence="15" id="KW-0902">Two-component regulatory system</keyword>
<comment type="subcellular location">
    <subcellularLocation>
        <location evidence="3">Cytoplasm</location>
    </subcellularLocation>
</comment>
<dbReference type="SUPFAM" id="SSF55874">
    <property type="entry name" value="ATPase domain of HSP90 chaperone/DNA topoisomerase II/histidine kinase"/>
    <property type="match status" value="1"/>
</dbReference>
<dbReference type="Proteomes" id="UP001597469">
    <property type="component" value="Unassembled WGS sequence"/>
</dbReference>
<dbReference type="InterPro" id="IPR004358">
    <property type="entry name" value="Sig_transdc_His_kin-like_C"/>
</dbReference>
<dbReference type="SMART" id="SM00387">
    <property type="entry name" value="HATPase_c"/>
    <property type="match status" value="1"/>
</dbReference>
<dbReference type="InterPro" id="IPR003594">
    <property type="entry name" value="HATPase_dom"/>
</dbReference>
<keyword evidence="22" id="KW-1185">Reference proteome</keyword>
<keyword evidence="11" id="KW-0547">Nucleotide-binding</keyword>
<protein>
    <recommendedName>
        <fullName evidence="5">Oxygen sensor histidine kinase NreB</fullName>
        <ecNumber evidence="4">2.7.13.3</ecNumber>
    </recommendedName>
    <alternativeName>
        <fullName evidence="18">Nitrogen regulation protein B</fullName>
    </alternativeName>
</protein>
<evidence type="ECO:0000256" key="14">
    <source>
        <dbReference type="ARBA" id="ARBA00023004"/>
    </source>
</evidence>
<dbReference type="PROSITE" id="PS50109">
    <property type="entry name" value="HIS_KIN"/>
    <property type="match status" value="1"/>
</dbReference>
<organism evidence="21 22">
    <name type="scientific">Spirosoma soli</name>
    <dbReference type="NCBI Taxonomy" id="1770529"/>
    <lineage>
        <taxon>Bacteria</taxon>
        <taxon>Pseudomonadati</taxon>
        <taxon>Bacteroidota</taxon>
        <taxon>Cytophagia</taxon>
        <taxon>Cytophagales</taxon>
        <taxon>Cytophagaceae</taxon>
        <taxon>Spirosoma</taxon>
    </lineage>
</organism>
<dbReference type="PANTHER" id="PTHR24421:SF10">
    <property type="entry name" value="NITRATE_NITRITE SENSOR PROTEIN NARQ"/>
    <property type="match status" value="1"/>
</dbReference>
<evidence type="ECO:0000256" key="12">
    <source>
        <dbReference type="ARBA" id="ARBA00022777"/>
    </source>
</evidence>